<keyword evidence="2 5" id="KW-0808">Transferase</keyword>
<keyword evidence="3" id="KW-0663">Pyridoxal phosphate</keyword>
<dbReference type="GO" id="GO:0008483">
    <property type="term" value="F:transaminase activity"/>
    <property type="evidence" value="ECO:0007669"/>
    <property type="project" value="UniProtKB-KW"/>
</dbReference>
<dbReference type="CDD" id="cd00609">
    <property type="entry name" value="AAT_like"/>
    <property type="match status" value="1"/>
</dbReference>
<dbReference type="Gene3D" id="3.90.1150.10">
    <property type="entry name" value="Aspartate Aminotransferase, domain 1"/>
    <property type="match status" value="1"/>
</dbReference>
<dbReference type="InterPro" id="IPR050106">
    <property type="entry name" value="HistidinolP_aminotransfase"/>
</dbReference>
<dbReference type="InterPro" id="IPR015424">
    <property type="entry name" value="PyrdxlP-dep_Trfase"/>
</dbReference>
<dbReference type="Proteomes" id="UP000030300">
    <property type="component" value="Chromosome"/>
</dbReference>
<evidence type="ECO:0000313" key="5">
    <source>
        <dbReference type="EMBL" id="AIY19630.2"/>
    </source>
</evidence>
<dbReference type="eggNOG" id="COG0079">
    <property type="taxonomic scope" value="Bacteria"/>
</dbReference>
<dbReference type="RefSeq" id="WP_200887049.1">
    <property type="nucleotide sequence ID" value="NZ_BJMC01000016.1"/>
</dbReference>
<dbReference type="PANTHER" id="PTHR43643">
    <property type="entry name" value="HISTIDINOL-PHOSPHATE AMINOTRANSFERASE 2"/>
    <property type="match status" value="1"/>
</dbReference>
<dbReference type="STRING" id="2045.KR76_01020"/>
<dbReference type="GeneID" id="96607582"/>
<evidence type="ECO:0000259" key="4">
    <source>
        <dbReference type="Pfam" id="PF00155"/>
    </source>
</evidence>
<evidence type="ECO:0000256" key="3">
    <source>
        <dbReference type="ARBA" id="ARBA00022898"/>
    </source>
</evidence>
<organism evidence="5 6">
    <name type="scientific">Nocardioides simplex</name>
    <name type="common">Arthrobacter simplex</name>
    <dbReference type="NCBI Taxonomy" id="2045"/>
    <lineage>
        <taxon>Bacteria</taxon>
        <taxon>Bacillati</taxon>
        <taxon>Actinomycetota</taxon>
        <taxon>Actinomycetes</taxon>
        <taxon>Propionibacteriales</taxon>
        <taxon>Nocardioidaceae</taxon>
        <taxon>Pimelobacter</taxon>
    </lineage>
</organism>
<dbReference type="InterPro" id="IPR015421">
    <property type="entry name" value="PyrdxlP-dep_Trfase_major"/>
</dbReference>
<protein>
    <submittedName>
        <fullName evidence="5">Biosynthetic Aromatic amino acid aminotransferase alpha, Aspartate aminotransferase</fullName>
        <ecNumber evidence="5">2.6.1.57</ecNumber>
    </submittedName>
</protein>
<dbReference type="GO" id="GO:0030170">
    <property type="term" value="F:pyridoxal phosphate binding"/>
    <property type="evidence" value="ECO:0007669"/>
    <property type="project" value="InterPro"/>
</dbReference>
<dbReference type="EC" id="2.6.1.57" evidence="5"/>
<dbReference type="Pfam" id="PF00155">
    <property type="entry name" value="Aminotran_1_2"/>
    <property type="match status" value="1"/>
</dbReference>
<dbReference type="AlphaFoldDB" id="A0A0A1DW18"/>
<dbReference type="InterPro" id="IPR004839">
    <property type="entry name" value="Aminotransferase_I/II_large"/>
</dbReference>
<evidence type="ECO:0000256" key="2">
    <source>
        <dbReference type="ARBA" id="ARBA00022679"/>
    </source>
</evidence>
<accession>A0A0A1DW18</accession>
<dbReference type="SUPFAM" id="SSF53383">
    <property type="entry name" value="PLP-dependent transferases"/>
    <property type="match status" value="1"/>
</dbReference>
<dbReference type="EMBL" id="CP009896">
    <property type="protein sequence ID" value="AIY19630.2"/>
    <property type="molecule type" value="Genomic_DNA"/>
</dbReference>
<feature type="domain" description="Aminotransferase class I/classII large" evidence="4">
    <location>
        <begin position="53"/>
        <end position="340"/>
    </location>
</feature>
<dbReference type="PANTHER" id="PTHR43643:SF3">
    <property type="entry name" value="HISTIDINOL-PHOSPHATE AMINOTRANSFERASE"/>
    <property type="match status" value="1"/>
</dbReference>
<evidence type="ECO:0000256" key="1">
    <source>
        <dbReference type="ARBA" id="ARBA00022576"/>
    </source>
</evidence>
<dbReference type="Gene3D" id="3.40.640.10">
    <property type="entry name" value="Type I PLP-dependent aspartate aminotransferase-like (Major domain)"/>
    <property type="match status" value="1"/>
</dbReference>
<keyword evidence="6" id="KW-1185">Reference proteome</keyword>
<name>A0A0A1DW18_NOCSI</name>
<reference evidence="5 6" key="1">
    <citation type="journal article" date="2015" name="Genome Announc.">
        <title>Complete Genome Sequence of Steroid-Transforming Nocardioides simplex VKM Ac-2033D.</title>
        <authorList>
            <person name="Shtratnikova V.Y."/>
            <person name="Schelkunov M.I."/>
            <person name="Pekov Y.A."/>
            <person name="Fokina V.V."/>
            <person name="Logacheva M.D."/>
            <person name="Sokolov S.L."/>
            <person name="Bragin E.Y."/>
            <person name="Ashapkin V.V."/>
            <person name="Donova M.V."/>
        </authorList>
    </citation>
    <scope>NUCLEOTIDE SEQUENCE [LARGE SCALE GENOMIC DNA]</scope>
    <source>
        <strain evidence="5 6">VKM Ac-2033D</strain>
    </source>
</reference>
<proteinExistence type="predicted"/>
<sequence length="358" mass="36419">MTVSTGPVPRPELSGLAAYSSVAPGPVPVRVRASSNEAPGGLAGPVLDAAVAAVGGASRYPLIGGGDLAAALASSLGVAADAVAVADGALPLLDRLLLAYVRPGDEVVMAWRSYEAYPLSVQVAGGRPVGVPLTADGAHDLPAMAAAVGPATRIVLVCNPNNPTGTVVPWDALVSFVDALPPDVLVVLDEAYTEYDERPRPDDAAVAALADRGNVVVLRTFSKAHGLAGLRAGYLVASSAVAGAVRSVLPPFPVSSVAVAAALASLAHPDVLADRVAGTRVERSRVRALLAARGLPALPSSANFVWLPLAERAVDFADLCRAHGLLVRPFAGEGVRITVGDPHLRAVLGEVLDVWCRG</sequence>
<evidence type="ECO:0000313" key="6">
    <source>
        <dbReference type="Proteomes" id="UP000030300"/>
    </source>
</evidence>
<gene>
    <name evidence="5" type="ORF">KR76_01020</name>
</gene>
<keyword evidence="1 5" id="KW-0032">Aminotransferase</keyword>
<dbReference type="HOGENOM" id="CLU_017584_3_3_11"/>
<dbReference type="InterPro" id="IPR015422">
    <property type="entry name" value="PyrdxlP-dep_Trfase_small"/>
</dbReference>
<dbReference type="KEGG" id="psim:KR76_01020"/>